<comment type="function">
    <text evidence="6 9">Catalyzes cyclization of the linear tetrapyrrole, hydroxymethylbilane, to the macrocyclic uroporphyrinogen III.</text>
</comment>
<dbReference type="Gene3D" id="3.40.50.10090">
    <property type="match status" value="2"/>
</dbReference>
<feature type="domain" description="Tetrapyrrole biosynthesis uroporphyrinogen III synthase" evidence="10">
    <location>
        <begin position="25"/>
        <end position="254"/>
    </location>
</feature>
<dbReference type="InterPro" id="IPR039793">
    <property type="entry name" value="UROS/Hem4"/>
</dbReference>
<reference evidence="11" key="1">
    <citation type="submission" date="2023-09" db="EMBL/GenBank/DDBJ databases">
        <title>Undibacterium sp. 20NA77.5 isolated from freshwater.</title>
        <authorList>
            <person name="Le V."/>
            <person name="Ko S.-R."/>
            <person name="Ahn C.-Y."/>
            <person name="Oh H.-M."/>
        </authorList>
    </citation>
    <scope>NUCLEOTIDE SEQUENCE</scope>
    <source>
        <strain evidence="11">20NA77.5</strain>
    </source>
</reference>
<evidence type="ECO:0000256" key="1">
    <source>
        <dbReference type="ARBA" id="ARBA00004772"/>
    </source>
</evidence>
<evidence type="ECO:0000256" key="7">
    <source>
        <dbReference type="ARBA" id="ARBA00040167"/>
    </source>
</evidence>
<dbReference type="InterPro" id="IPR036108">
    <property type="entry name" value="4pyrrol_syn_uPrphyn_synt_sf"/>
</dbReference>
<comment type="pathway">
    <text evidence="1 9">Porphyrin-containing compound metabolism; protoporphyrin-IX biosynthesis; coproporphyrinogen-III from 5-aminolevulinate: step 3/4.</text>
</comment>
<evidence type="ECO:0000256" key="5">
    <source>
        <dbReference type="ARBA" id="ARBA00023244"/>
    </source>
</evidence>
<evidence type="ECO:0000256" key="8">
    <source>
        <dbReference type="ARBA" id="ARBA00048617"/>
    </source>
</evidence>
<evidence type="ECO:0000256" key="4">
    <source>
        <dbReference type="ARBA" id="ARBA00023239"/>
    </source>
</evidence>
<dbReference type="InterPro" id="IPR003754">
    <property type="entry name" value="4pyrrol_synth_uPrphyn_synth"/>
</dbReference>
<dbReference type="SUPFAM" id="SSF69618">
    <property type="entry name" value="HemD-like"/>
    <property type="match status" value="1"/>
</dbReference>
<organism evidence="11 12">
    <name type="scientific">Undibacterium cyanobacteriorum</name>
    <dbReference type="NCBI Taxonomy" id="3073561"/>
    <lineage>
        <taxon>Bacteria</taxon>
        <taxon>Pseudomonadati</taxon>
        <taxon>Pseudomonadota</taxon>
        <taxon>Betaproteobacteria</taxon>
        <taxon>Burkholderiales</taxon>
        <taxon>Oxalobacteraceae</taxon>
        <taxon>Undibacterium</taxon>
    </lineage>
</organism>
<dbReference type="EC" id="4.2.1.75" evidence="3 9"/>
<dbReference type="Proteomes" id="UP001181355">
    <property type="component" value="Chromosome"/>
</dbReference>
<keyword evidence="5 9" id="KW-0627">Porphyrin biosynthesis</keyword>
<evidence type="ECO:0000313" key="12">
    <source>
        <dbReference type="Proteomes" id="UP001181355"/>
    </source>
</evidence>
<name>A0ABY9RFA3_9BURK</name>
<gene>
    <name evidence="11" type="ORF">RF679_12820</name>
</gene>
<comment type="similarity">
    <text evidence="2 9">Belongs to the uroporphyrinogen-III synthase family.</text>
</comment>
<evidence type="ECO:0000256" key="2">
    <source>
        <dbReference type="ARBA" id="ARBA00008133"/>
    </source>
</evidence>
<evidence type="ECO:0000256" key="9">
    <source>
        <dbReference type="RuleBase" id="RU366031"/>
    </source>
</evidence>
<keyword evidence="12" id="KW-1185">Reference proteome</keyword>
<dbReference type="PANTHER" id="PTHR38042:SF1">
    <property type="entry name" value="UROPORPHYRINOGEN-III SYNTHASE, CHLOROPLASTIC"/>
    <property type="match status" value="1"/>
</dbReference>
<keyword evidence="4 9" id="KW-0456">Lyase</keyword>
<dbReference type="Pfam" id="PF02602">
    <property type="entry name" value="HEM4"/>
    <property type="match status" value="1"/>
</dbReference>
<evidence type="ECO:0000313" key="11">
    <source>
        <dbReference type="EMBL" id="WMW79528.1"/>
    </source>
</evidence>
<evidence type="ECO:0000256" key="6">
    <source>
        <dbReference type="ARBA" id="ARBA00037589"/>
    </source>
</evidence>
<comment type="catalytic activity">
    <reaction evidence="8 9">
        <text>hydroxymethylbilane = uroporphyrinogen III + H2O</text>
        <dbReference type="Rhea" id="RHEA:18965"/>
        <dbReference type="ChEBI" id="CHEBI:15377"/>
        <dbReference type="ChEBI" id="CHEBI:57308"/>
        <dbReference type="ChEBI" id="CHEBI:57845"/>
        <dbReference type="EC" id="4.2.1.75"/>
    </reaction>
</comment>
<sequence length="275" mass="30263">MTDQSSERNSKPVVITRPEKQAHALKVRLDAFGIANSVLPMFDIGPLPQASDYAVLDAALRRIDELSLVIFVSPNAIDAWFERLAYLGITRPLHLGLAGMGAASRIALIEHGVDPQITPLIFPRNPNKTDSETLLDELDLAPLAGREVLIVRGDSGRDFLADRLRAAGVQVNQAAAYQRIAPPFDAAMQGRLQTAIDADSAWVVTSSELLPRLLEWCRRLGGEALVAKMQQQLLFVPHIRIFEKAKELGFQQLIQTASGDENLALAIQSHYERTN</sequence>
<dbReference type="RefSeq" id="WP_309481025.1">
    <property type="nucleotide sequence ID" value="NZ_CP133720.1"/>
</dbReference>
<accession>A0ABY9RFA3</accession>
<proteinExistence type="inferred from homology"/>
<protein>
    <recommendedName>
        <fullName evidence="7 9">Uroporphyrinogen-III synthase</fullName>
        <ecNumber evidence="3 9">4.2.1.75</ecNumber>
    </recommendedName>
</protein>
<evidence type="ECO:0000256" key="3">
    <source>
        <dbReference type="ARBA" id="ARBA00013109"/>
    </source>
</evidence>
<dbReference type="GO" id="GO:0004852">
    <property type="term" value="F:uroporphyrinogen-III synthase activity"/>
    <property type="evidence" value="ECO:0007669"/>
    <property type="project" value="UniProtKB-EC"/>
</dbReference>
<evidence type="ECO:0000259" key="10">
    <source>
        <dbReference type="Pfam" id="PF02602"/>
    </source>
</evidence>
<dbReference type="EMBL" id="CP133720">
    <property type="protein sequence ID" value="WMW79528.1"/>
    <property type="molecule type" value="Genomic_DNA"/>
</dbReference>
<dbReference type="CDD" id="cd06578">
    <property type="entry name" value="HemD"/>
    <property type="match status" value="1"/>
</dbReference>
<dbReference type="PANTHER" id="PTHR38042">
    <property type="entry name" value="UROPORPHYRINOGEN-III SYNTHASE, CHLOROPLASTIC"/>
    <property type="match status" value="1"/>
</dbReference>